<dbReference type="PROSITE" id="PS50936">
    <property type="entry name" value="ENGC_GTPASE"/>
    <property type="match status" value="1"/>
</dbReference>
<dbReference type="PANTHER" id="PTHR32120">
    <property type="entry name" value="SMALL RIBOSOMAL SUBUNIT BIOGENESIS GTPASE RSGA"/>
    <property type="match status" value="1"/>
</dbReference>
<dbReference type="PROSITE" id="PS51721">
    <property type="entry name" value="G_CP"/>
    <property type="match status" value="1"/>
</dbReference>
<feature type="domain" description="CP-type G" evidence="6">
    <location>
        <begin position="82"/>
        <end position="240"/>
    </location>
</feature>
<dbReference type="GO" id="GO:0005525">
    <property type="term" value="F:GTP binding"/>
    <property type="evidence" value="ECO:0007669"/>
    <property type="project" value="UniProtKB-UniRule"/>
</dbReference>
<accession>A0A1W2DDX7</accession>
<evidence type="ECO:0000256" key="2">
    <source>
        <dbReference type="ARBA" id="ARBA00023134"/>
    </source>
</evidence>
<dbReference type="NCBIfam" id="TIGR00157">
    <property type="entry name" value="ribosome small subunit-dependent GTPase A"/>
    <property type="match status" value="1"/>
</dbReference>
<evidence type="ECO:0000313" key="8">
    <source>
        <dbReference type="Proteomes" id="UP000192418"/>
    </source>
</evidence>
<dbReference type="Gene3D" id="3.40.50.300">
    <property type="entry name" value="P-loop containing nucleotide triphosphate hydrolases"/>
    <property type="match status" value="1"/>
</dbReference>
<dbReference type="EC" id="3.6.1.-" evidence="3"/>
<evidence type="ECO:0000313" key="7">
    <source>
        <dbReference type="EMBL" id="SMC95749.1"/>
    </source>
</evidence>
<dbReference type="InterPro" id="IPR010914">
    <property type="entry name" value="RsgA_GTPase_dom"/>
</dbReference>
<keyword evidence="3" id="KW-0479">Metal-binding</keyword>
<feature type="binding site" evidence="3">
    <location>
        <position position="272"/>
    </location>
    <ligand>
        <name>Zn(2+)</name>
        <dbReference type="ChEBI" id="CHEBI:29105"/>
    </ligand>
</feature>
<keyword evidence="3" id="KW-0690">Ribosome biogenesis</keyword>
<dbReference type="GO" id="GO:0042274">
    <property type="term" value="P:ribosomal small subunit biogenesis"/>
    <property type="evidence" value="ECO:0007669"/>
    <property type="project" value="UniProtKB-UniRule"/>
</dbReference>
<evidence type="ECO:0000259" key="6">
    <source>
        <dbReference type="PROSITE" id="PS51721"/>
    </source>
</evidence>
<dbReference type="Proteomes" id="UP000192418">
    <property type="component" value="Unassembled WGS sequence"/>
</dbReference>
<keyword evidence="2 3" id="KW-0342">GTP-binding</keyword>
<dbReference type="GO" id="GO:0003924">
    <property type="term" value="F:GTPase activity"/>
    <property type="evidence" value="ECO:0007669"/>
    <property type="project" value="UniProtKB-UniRule"/>
</dbReference>
<comment type="subcellular location">
    <subcellularLocation>
        <location evidence="3">Cytoplasm</location>
    </subcellularLocation>
</comment>
<dbReference type="RefSeq" id="WP_232367176.1">
    <property type="nucleotide sequence ID" value="NZ_FWXY01000017.1"/>
</dbReference>
<dbReference type="InterPro" id="IPR012340">
    <property type="entry name" value="NA-bd_OB-fold"/>
</dbReference>
<evidence type="ECO:0000256" key="4">
    <source>
        <dbReference type="SAM" id="MobiDB-lite"/>
    </source>
</evidence>
<keyword evidence="3" id="KW-0963">Cytoplasm</keyword>
<dbReference type="InterPro" id="IPR030378">
    <property type="entry name" value="G_CP_dom"/>
</dbReference>
<evidence type="ECO:0000256" key="3">
    <source>
        <dbReference type="HAMAP-Rule" id="MF_01820"/>
    </source>
</evidence>
<keyword evidence="1 3" id="KW-0547">Nucleotide-binding</keyword>
<dbReference type="GO" id="GO:0046872">
    <property type="term" value="F:metal ion binding"/>
    <property type="evidence" value="ECO:0007669"/>
    <property type="project" value="UniProtKB-KW"/>
</dbReference>
<proteinExistence type="inferred from homology"/>
<comment type="cofactor">
    <cofactor evidence="3">
        <name>Zn(2+)</name>
        <dbReference type="ChEBI" id="CHEBI:29105"/>
    </cofactor>
    <text evidence="3">Binds 1 zinc ion per subunit.</text>
</comment>
<protein>
    <recommendedName>
        <fullName evidence="3">Small ribosomal subunit biogenesis GTPase RsgA</fullName>
        <ecNumber evidence="3">3.6.1.-</ecNumber>
    </recommendedName>
</protein>
<gene>
    <name evidence="3" type="primary">rsgA</name>
    <name evidence="7" type="ORF">SAMN02746065_11727</name>
</gene>
<dbReference type="SUPFAM" id="SSF52540">
    <property type="entry name" value="P-loop containing nucleoside triphosphate hydrolases"/>
    <property type="match status" value="1"/>
</dbReference>
<keyword evidence="3" id="KW-0699">rRNA-binding</keyword>
<keyword evidence="3" id="KW-0378">Hydrolase</keyword>
<dbReference type="Gene3D" id="2.40.50.140">
    <property type="entry name" value="Nucleic acid-binding proteins"/>
    <property type="match status" value="1"/>
</dbReference>
<sequence length="315" mass="34683">MKNKKKKKSRDNVGGTSCSAPEQKGVIVAHHGIAVDILFESGERRMVKIKRRAGHVVGDNVLVQEPRLTRLPRRTELRRRDSRGSVRIVGANLDVLCVVVAHLPSPTPGYIDQAMVTARESDLLPVLVINKGDLKESEKFIAETCAIYKDIVDVFVVSAVTGQGLDALEEFMAQGFRSFFVGITGVGKSSLLNAICPELDLRVGELFEAGNRGCNTTTVSTLHTLKGGGELVDTPGFNEFGLVDVSPRDLAGYFPGFEQAMETPCRFRDCRHRTEPGCSVSTLLQEGKISQERYTTYLEILDQLEAGEARFKTRR</sequence>
<dbReference type="HAMAP" id="MF_01820">
    <property type="entry name" value="GTPase_RsgA"/>
    <property type="match status" value="1"/>
</dbReference>
<feature type="domain" description="EngC GTPase" evidence="5">
    <location>
        <begin position="91"/>
        <end position="238"/>
    </location>
</feature>
<dbReference type="InterPro" id="IPR004881">
    <property type="entry name" value="Ribosome_biogen_GTPase_RsgA"/>
</dbReference>
<evidence type="ECO:0000259" key="5">
    <source>
        <dbReference type="PROSITE" id="PS50936"/>
    </source>
</evidence>
<keyword evidence="3" id="KW-0862">Zinc</keyword>
<comment type="function">
    <text evidence="3">One of several proteins that assist in the late maturation steps of the functional core of the 30S ribosomal subunit. Helps release RbfA from mature subunits. May play a role in the assembly of ribosomal proteins into the subunit. Circularly permuted GTPase that catalyzes slow GTP hydrolysis, GTPase activity is stimulated by the 30S ribosomal subunit.</text>
</comment>
<keyword evidence="3" id="KW-0694">RNA-binding</keyword>
<comment type="similarity">
    <text evidence="3">Belongs to the TRAFAC class YlqF/YawG GTPase family. RsgA subfamily.</text>
</comment>
<dbReference type="GO" id="GO:0019843">
    <property type="term" value="F:rRNA binding"/>
    <property type="evidence" value="ECO:0007669"/>
    <property type="project" value="UniProtKB-KW"/>
</dbReference>
<keyword evidence="8" id="KW-1185">Reference proteome</keyword>
<dbReference type="AlphaFoldDB" id="A0A1W2DDX7"/>
<dbReference type="EMBL" id="FWXY01000017">
    <property type="protein sequence ID" value="SMC95749.1"/>
    <property type="molecule type" value="Genomic_DNA"/>
</dbReference>
<feature type="binding site" evidence="3">
    <location>
        <begin position="182"/>
        <end position="190"/>
    </location>
    <ligand>
        <name>GTP</name>
        <dbReference type="ChEBI" id="CHEBI:37565"/>
    </ligand>
</feature>
<organism evidence="7 8">
    <name type="scientific">Desulfocicer vacuolatum DSM 3385</name>
    <dbReference type="NCBI Taxonomy" id="1121400"/>
    <lineage>
        <taxon>Bacteria</taxon>
        <taxon>Pseudomonadati</taxon>
        <taxon>Thermodesulfobacteriota</taxon>
        <taxon>Desulfobacteria</taxon>
        <taxon>Desulfobacterales</taxon>
        <taxon>Desulfobacteraceae</taxon>
        <taxon>Desulfocicer</taxon>
    </lineage>
</organism>
<dbReference type="Gene3D" id="1.10.40.50">
    <property type="entry name" value="Probable gtpase engc, domain 3"/>
    <property type="match status" value="1"/>
</dbReference>
<dbReference type="PANTHER" id="PTHR32120:SF11">
    <property type="entry name" value="SMALL RIBOSOMAL SUBUNIT BIOGENESIS GTPASE RSGA 1, MITOCHONDRIAL-RELATED"/>
    <property type="match status" value="1"/>
</dbReference>
<feature type="region of interest" description="Disordered" evidence="4">
    <location>
        <begin position="1"/>
        <end position="20"/>
    </location>
</feature>
<feature type="binding site" evidence="3">
    <location>
        <position position="270"/>
    </location>
    <ligand>
        <name>Zn(2+)</name>
        <dbReference type="ChEBI" id="CHEBI:29105"/>
    </ligand>
</feature>
<comment type="subunit">
    <text evidence="3">Monomer. Associates with 30S ribosomal subunit, binds 16S rRNA.</text>
</comment>
<reference evidence="7 8" key="1">
    <citation type="submission" date="2017-04" db="EMBL/GenBank/DDBJ databases">
        <authorList>
            <person name="Afonso C.L."/>
            <person name="Miller P.J."/>
            <person name="Scott M.A."/>
            <person name="Spackman E."/>
            <person name="Goraichik I."/>
            <person name="Dimitrov K.M."/>
            <person name="Suarez D.L."/>
            <person name="Swayne D.E."/>
        </authorList>
    </citation>
    <scope>NUCLEOTIDE SEQUENCE [LARGE SCALE GENOMIC DNA]</scope>
    <source>
        <strain evidence="7 8">DSM 3385</strain>
    </source>
</reference>
<name>A0A1W2DDX7_9BACT</name>
<feature type="binding site" evidence="3">
    <location>
        <begin position="130"/>
        <end position="133"/>
    </location>
    <ligand>
        <name>GTP</name>
        <dbReference type="ChEBI" id="CHEBI:37565"/>
    </ligand>
</feature>
<feature type="binding site" evidence="3">
    <location>
        <position position="278"/>
    </location>
    <ligand>
        <name>Zn(2+)</name>
        <dbReference type="ChEBI" id="CHEBI:29105"/>
    </ligand>
</feature>
<dbReference type="InterPro" id="IPR027417">
    <property type="entry name" value="P-loop_NTPase"/>
</dbReference>
<dbReference type="Pfam" id="PF03193">
    <property type="entry name" value="RsgA_GTPase"/>
    <property type="match status" value="1"/>
</dbReference>
<feature type="binding site" evidence="3">
    <location>
        <position position="265"/>
    </location>
    <ligand>
        <name>Zn(2+)</name>
        <dbReference type="ChEBI" id="CHEBI:29105"/>
    </ligand>
</feature>
<evidence type="ECO:0000256" key="1">
    <source>
        <dbReference type="ARBA" id="ARBA00022741"/>
    </source>
</evidence>
<dbReference type="CDD" id="cd01854">
    <property type="entry name" value="YjeQ_EngC"/>
    <property type="match status" value="1"/>
</dbReference>
<dbReference type="STRING" id="1121400.SAMN02746065_11727"/>
<dbReference type="GO" id="GO:0005737">
    <property type="term" value="C:cytoplasm"/>
    <property type="evidence" value="ECO:0007669"/>
    <property type="project" value="UniProtKB-SubCell"/>
</dbReference>